<dbReference type="GO" id="GO:0000045">
    <property type="term" value="P:autophagosome assembly"/>
    <property type="evidence" value="ECO:0007669"/>
    <property type="project" value="UniProtKB-UniRule"/>
</dbReference>
<comment type="subunit">
    <text evidence="2">Homodimer.</text>
</comment>
<comment type="caution">
    <text evidence="4">The sequence shown here is derived from an EMBL/GenBank/DDBJ whole genome shotgun (WGS) entry which is preliminary data.</text>
</comment>
<evidence type="ECO:0000259" key="3">
    <source>
        <dbReference type="Pfam" id="PF04108"/>
    </source>
</evidence>
<evidence type="ECO:0000256" key="2">
    <source>
        <dbReference type="RuleBase" id="RU367075"/>
    </source>
</evidence>
<accession>A0A367J3Z5</accession>
<dbReference type="GO" id="GO:0015031">
    <property type="term" value="P:protein transport"/>
    <property type="evidence" value="ECO:0007669"/>
    <property type="project" value="UniProtKB-KW"/>
</dbReference>
<dbReference type="OrthoDB" id="447953at2759"/>
<feature type="non-terminal residue" evidence="4">
    <location>
        <position position="493"/>
    </location>
</feature>
<keyword evidence="5" id="KW-1185">Reference proteome</keyword>
<dbReference type="GO" id="GO:0005774">
    <property type="term" value="C:vacuolar membrane"/>
    <property type="evidence" value="ECO:0007669"/>
    <property type="project" value="UniProtKB-SubCell"/>
</dbReference>
<dbReference type="Pfam" id="PF04108">
    <property type="entry name" value="ATG17_like"/>
    <property type="match status" value="1"/>
</dbReference>
<dbReference type="InterPro" id="IPR040040">
    <property type="entry name" value="ATG11"/>
</dbReference>
<evidence type="ECO:0000313" key="5">
    <source>
        <dbReference type="Proteomes" id="UP000253551"/>
    </source>
</evidence>
<feature type="domain" description="Autophagy protein ATG17-like" evidence="3">
    <location>
        <begin position="139"/>
        <end position="485"/>
    </location>
</feature>
<dbReference type="PANTHER" id="PTHR13222:SF1">
    <property type="entry name" value="RB1-INDUCIBLE COILED-COIL PROTEIN 1"/>
    <property type="match status" value="1"/>
</dbReference>
<gene>
    <name evidence="4" type="primary">ATG11_1</name>
    <name evidence="4" type="ORF">CU098_006670</name>
</gene>
<dbReference type="GO" id="GO:0034045">
    <property type="term" value="C:phagophore assembly site membrane"/>
    <property type="evidence" value="ECO:0007669"/>
    <property type="project" value="UniProtKB-SubCell"/>
</dbReference>
<dbReference type="GO" id="GO:0000422">
    <property type="term" value="P:autophagy of mitochondrion"/>
    <property type="evidence" value="ECO:0007669"/>
    <property type="project" value="TreeGrafter"/>
</dbReference>
<keyword evidence="2" id="KW-0472">Membrane</keyword>
<dbReference type="Proteomes" id="UP000253551">
    <property type="component" value="Unassembled WGS sequence"/>
</dbReference>
<dbReference type="InterPro" id="IPR045326">
    <property type="entry name" value="ATG17-like_dom"/>
</dbReference>
<dbReference type="GO" id="GO:0061709">
    <property type="term" value="P:reticulophagy"/>
    <property type="evidence" value="ECO:0007669"/>
    <property type="project" value="TreeGrafter"/>
</dbReference>
<keyword evidence="2" id="KW-0653">Protein transport</keyword>
<dbReference type="AlphaFoldDB" id="A0A367J3Z5"/>
<evidence type="ECO:0000256" key="1">
    <source>
        <dbReference type="ARBA" id="ARBA00023006"/>
    </source>
</evidence>
<dbReference type="GO" id="GO:0060090">
    <property type="term" value="F:molecular adaptor activity"/>
    <property type="evidence" value="ECO:0007669"/>
    <property type="project" value="TreeGrafter"/>
</dbReference>
<organism evidence="4 5">
    <name type="scientific">Rhizopus stolonifer</name>
    <name type="common">Rhizopus nigricans</name>
    <dbReference type="NCBI Taxonomy" id="4846"/>
    <lineage>
        <taxon>Eukaryota</taxon>
        <taxon>Fungi</taxon>
        <taxon>Fungi incertae sedis</taxon>
        <taxon>Mucoromycota</taxon>
        <taxon>Mucoromycotina</taxon>
        <taxon>Mucoromycetes</taxon>
        <taxon>Mucorales</taxon>
        <taxon>Mucorineae</taxon>
        <taxon>Rhizopodaceae</taxon>
        <taxon>Rhizopus</taxon>
    </lineage>
</organism>
<proteinExistence type="inferred from homology"/>
<name>A0A367J3Z5_RHIST</name>
<evidence type="ECO:0000313" key="4">
    <source>
        <dbReference type="EMBL" id="RCH84643.1"/>
    </source>
</evidence>
<comment type="subcellular location">
    <subcellularLocation>
        <location evidence="2">Preautophagosomal structure membrane</location>
        <topology evidence="2">Peripheral membrane protein</topology>
    </subcellularLocation>
    <subcellularLocation>
        <location evidence="2">Vacuole membrane</location>
        <topology evidence="2">Peripheral membrane protein</topology>
    </subcellularLocation>
    <text evidence="2">During pexophagy, accumulates in the vacuolar membrane region, where the peroxisomes contact the vacuole.</text>
</comment>
<dbReference type="EMBL" id="PJQM01004386">
    <property type="protein sequence ID" value="RCH84643.1"/>
    <property type="molecule type" value="Genomic_DNA"/>
</dbReference>
<comment type="function">
    <text evidence="2">Involved in cytoplasm to vacuole transport (Cvt), pexophagy, mitophagy and nucleophagy. Recruits mitochondria for their selective degradation via autophagy (mitophagy) during starvation. Works as scaffold proteins that recruit ATG proteins to the pre-autophagosome (PAS), the site of vesicle/autophagosome formation. Required for the Cvt vesicles completion.</text>
</comment>
<keyword evidence="1 2" id="KW-0072">Autophagy</keyword>
<comment type="similarity">
    <text evidence="2">Belongs to the ATG11 family.</text>
</comment>
<keyword evidence="2" id="KW-0926">Vacuole</keyword>
<dbReference type="GO" id="GO:0034727">
    <property type="term" value="P:piecemeal microautophagy of the nucleus"/>
    <property type="evidence" value="ECO:0007669"/>
    <property type="project" value="TreeGrafter"/>
</dbReference>
<protein>
    <recommendedName>
        <fullName evidence="2">Autophagy-related protein 11</fullName>
    </recommendedName>
</protein>
<dbReference type="GO" id="GO:1990316">
    <property type="term" value="C:Atg1/ULK1 kinase complex"/>
    <property type="evidence" value="ECO:0007669"/>
    <property type="project" value="TreeGrafter"/>
</dbReference>
<dbReference type="GO" id="GO:0019901">
    <property type="term" value="F:protein kinase binding"/>
    <property type="evidence" value="ECO:0007669"/>
    <property type="project" value="TreeGrafter"/>
</dbReference>
<dbReference type="PANTHER" id="PTHR13222">
    <property type="entry name" value="RB1-INDUCIBLE COILED-COIL"/>
    <property type="match status" value="1"/>
</dbReference>
<dbReference type="STRING" id="4846.A0A367J3Z5"/>
<dbReference type="GO" id="GO:1903599">
    <property type="term" value="P:positive regulation of autophagy of mitochondrion"/>
    <property type="evidence" value="ECO:0007669"/>
    <property type="project" value="UniProtKB-UniRule"/>
</dbReference>
<keyword evidence="2" id="KW-0813">Transport</keyword>
<sequence length="493" mass="57093">MKIYRAETGQQVPWPPNKKEINSVKDLKVELEKCIGVPVHSQILMTSFGTQVKESNLQDILKAKDKDEYILFCYDRQYLDALPEEISNLLDVETPQLEPKVPPFTGDDSLKSVERILKKQTVSQNCETYLSLFRTFDDYSQMVIQTSTTHTQLGKTLVEEQKLQRMALNVAMTNLETHNKTMEMNVKAFATLAEKERVKQTSLVDSLSTDLEILKHIQVHPSLQLTHKKLVDWIDPQHIDTLKQETIQLCQFLAQETRELLTKTTELAQCEREVLSDIANKNQLHLLDGSLADIQEQLQRAQFLKDTRKRDRSRVTDKIAELLHRPVTDLFASLSVSEPQEAKKTLGLFHHLAEYQVQNYLPQLASYELAIRQKVTTLAISKRNSIQELIKYMNAVSQIQSEIASVEPRLKEAKECLDQFKTKYAQRDLESVRDILFGYGALMIEIVRRREYVQLVSEHGLLLSDLMTKYKQEELKKRNFFDQKVLKMLPFKP</sequence>
<reference evidence="4 5" key="1">
    <citation type="journal article" date="2018" name="G3 (Bethesda)">
        <title>Phylogenetic and Phylogenomic Definition of Rhizopus Species.</title>
        <authorList>
            <person name="Gryganskyi A.P."/>
            <person name="Golan J."/>
            <person name="Dolatabadi S."/>
            <person name="Mondo S."/>
            <person name="Robb S."/>
            <person name="Idnurm A."/>
            <person name="Muszewska A."/>
            <person name="Steczkiewicz K."/>
            <person name="Masonjones S."/>
            <person name="Liao H.L."/>
            <person name="Gajdeczka M.T."/>
            <person name="Anike F."/>
            <person name="Vuek A."/>
            <person name="Anishchenko I.M."/>
            <person name="Voigt K."/>
            <person name="de Hoog G.S."/>
            <person name="Smith M.E."/>
            <person name="Heitman J."/>
            <person name="Vilgalys R."/>
            <person name="Stajich J.E."/>
        </authorList>
    </citation>
    <scope>NUCLEOTIDE SEQUENCE [LARGE SCALE GENOMIC DNA]</scope>
    <source>
        <strain evidence="4 5">LSU 92-RS-03</strain>
    </source>
</reference>
<dbReference type="GO" id="GO:0034517">
    <property type="term" value="P:ribophagy"/>
    <property type="evidence" value="ECO:0007669"/>
    <property type="project" value="TreeGrafter"/>
</dbReference>